<evidence type="ECO:0000313" key="1">
    <source>
        <dbReference type="EMBL" id="GBN89857.1"/>
    </source>
</evidence>
<name>A0A4Y2SNV0_ARAVE</name>
<organism evidence="1 2">
    <name type="scientific">Araneus ventricosus</name>
    <name type="common">Orbweaver spider</name>
    <name type="synonym">Epeira ventricosa</name>
    <dbReference type="NCBI Taxonomy" id="182803"/>
    <lineage>
        <taxon>Eukaryota</taxon>
        <taxon>Metazoa</taxon>
        <taxon>Ecdysozoa</taxon>
        <taxon>Arthropoda</taxon>
        <taxon>Chelicerata</taxon>
        <taxon>Arachnida</taxon>
        <taxon>Araneae</taxon>
        <taxon>Araneomorphae</taxon>
        <taxon>Entelegynae</taxon>
        <taxon>Araneoidea</taxon>
        <taxon>Araneidae</taxon>
        <taxon>Araneus</taxon>
    </lineage>
</organism>
<evidence type="ECO:0000313" key="2">
    <source>
        <dbReference type="Proteomes" id="UP000499080"/>
    </source>
</evidence>
<dbReference type="Proteomes" id="UP000499080">
    <property type="component" value="Unassembled WGS sequence"/>
</dbReference>
<dbReference type="AlphaFoldDB" id="A0A4Y2SNV0"/>
<comment type="caution">
    <text evidence="1">The sequence shown here is derived from an EMBL/GenBank/DDBJ whole genome shotgun (WGS) entry which is preliminary data.</text>
</comment>
<sequence length="157" mass="17586">MKWLSSRVYQNWRTRPSAFEPNGVLVNSPVSVYIKQITSNQLSLVRKASTVSKLSKCIQALSFSIKPYTVFIAIASSFKSSERKIIFSSVPSSSQHSELRNKGFEGYVGRVILARKEALALSTVEKFRSQRWGCRARPSTGVEILACGPHRHLTLPQ</sequence>
<keyword evidence="2" id="KW-1185">Reference proteome</keyword>
<reference evidence="1 2" key="1">
    <citation type="journal article" date="2019" name="Sci. Rep.">
        <title>Orb-weaving spider Araneus ventricosus genome elucidates the spidroin gene catalogue.</title>
        <authorList>
            <person name="Kono N."/>
            <person name="Nakamura H."/>
            <person name="Ohtoshi R."/>
            <person name="Moran D.A.P."/>
            <person name="Shinohara A."/>
            <person name="Yoshida Y."/>
            <person name="Fujiwara M."/>
            <person name="Mori M."/>
            <person name="Tomita M."/>
            <person name="Arakawa K."/>
        </authorList>
    </citation>
    <scope>NUCLEOTIDE SEQUENCE [LARGE SCALE GENOMIC DNA]</scope>
</reference>
<gene>
    <name evidence="1" type="ORF">AVEN_8808_1</name>
</gene>
<proteinExistence type="predicted"/>
<dbReference type="EMBL" id="BGPR01023011">
    <property type="protein sequence ID" value="GBN89857.1"/>
    <property type="molecule type" value="Genomic_DNA"/>
</dbReference>
<accession>A0A4Y2SNV0</accession>
<protein>
    <submittedName>
        <fullName evidence="1">Uncharacterized protein</fullName>
    </submittedName>
</protein>